<gene>
    <name evidence="3" type="ORF">KIH39_22470</name>
</gene>
<protein>
    <submittedName>
        <fullName evidence="3">Glycogen debranching enzyme family protein</fullName>
    </submittedName>
</protein>
<dbReference type="InterPro" id="IPR008928">
    <property type="entry name" value="6-hairpin_glycosidase_sf"/>
</dbReference>
<dbReference type="PANTHER" id="PTHR10569">
    <property type="entry name" value="GLYCOGEN DEBRANCHING ENZYME"/>
    <property type="match status" value="1"/>
</dbReference>
<dbReference type="PANTHER" id="PTHR10569:SF2">
    <property type="entry name" value="GLYCOGEN DEBRANCHING ENZYME"/>
    <property type="match status" value="1"/>
</dbReference>
<dbReference type="Proteomes" id="UP000676194">
    <property type="component" value="Chromosome"/>
</dbReference>
<feature type="domain" description="Glycogen debranching enzyme C-terminal" evidence="1">
    <location>
        <begin position="264"/>
        <end position="627"/>
    </location>
</feature>
<feature type="domain" description="Glycogen debranching enzyme bacterial and archaeal type N-terminal" evidence="2">
    <location>
        <begin position="13"/>
        <end position="226"/>
    </location>
</feature>
<evidence type="ECO:0000259" key="1">
    <source>
        <dbReference type="Pfam" id="PF06202"/>
    </source>
</evidence>
<dbReference type="InterPro" id="IPR006451">
    <property type="entry name" value="Glycogen_debranch_arc"/>
</dbReference>
<dbReference type="NCBIfam" id="TIGR01561">
    <property type="entry name" value="gde_arch"/>
    <property type="match status" value="1"/>
</dbReference>
<evidence type="ECO:0000259" key="2">
    <source>
        <dbReference type="Pfam" id="PF12439"/>
    </source>
</evidence>
<proteinExistence type="predicted"/>
<dbReference type="Pfam" id="PF12439">
    <property type="entry name" value="GDE_N"/>
    <property type="match status" value="1"/>
</dbReference>
<dbReference type="RefSeq" id="WP_213495612.1">
    <property type="nucleotide sequence ID" value="NZ_CP074694.1"/>
</dbReference>
<reference evidence="3" key="1">
    <citation type="submission" date="2021-05" db="EMBL/GenBank/DDBJ databases">
        <title>Complete genome sequence of the cellulolytic planctomycete Telmatocola sphagniphila SP2T and characterization of the first cellulase from planctomycetes.</title>
        <authorList>
            <person name="Rakitin A.L."/>
            <person name="Beletsky A.V."/>
            <person name="Naumoff D.G."/>
            <person name="Kulichevskaya I.S."/>
            <person name="Mardanov A.V."/>
            <person name="Ravin N.V."/>
            <person name="Dedysh S.N."/>
        </authorList>
    </citation>
    <scope>NUCLEOTIDE SEQUENCE</scope>
    <source>
        <strain evidence="3">SP2T</strain>
    </source>
</reference>
<dbReference type="GO" id="GO:0004134">
    <property type="term" value="F:4-alpha-glucanotransferase activity"/>
    <property type="evidence" value="ECO:0007669"/>
    <property type="project" value="InterPro"/>
</dbReference>
<dbReference type="InterPro" id="IPR012341">
    <property type="entry name" value="6hp_glycosidase-like_sf"/>
</dbReference>
<accession>A0A8E6B717</accession>
<dbReference type="GO" id="GO:0005980">
    <property type="term" value="P:glycogen catabolic process"/>
    <property type="evidence" value="ECO:0007669"/>
    <property type="project" value="InterPro"/>
</dbReference>
<dbReference type="Pfam" id="PF06202">
    <property type="entry name" value="GDE_C"/>
    <property type="match status" value="1"/>
</dbReference>
<dbReference type="Gene3D" id="1.50.10.10">
    <property type="match status" value="1"/>
</dbReference>
<dbReference type="AlphaFoldDB" id="A0A8E6B717"/>
<name>A0A8E6B717_9BACT</name>
<dbReference type="GO" id="GO:0004135">
    <property type="term" value="F:amylo-alpha-1,6-glucosidase activity"/>
    <property type="evidence" value="ECO:0007669"/>
    <property type="project" value="InterPro"/>
</dbReference>
<keyword evidence="4" id="KW-1185">Reference proteome</keyword>
<dbReference type="InterPro" id="IPR024742">
    <property type="entry name" value="Glycogen_debranch_N"/>
</dbReference>
<evidence type="ECO:0000313" key="4">
    <source>
        <dbReference type="Proteomes" id="UP000676194"/>
    </source>
</evidence>
<sequence length="630" mass="71448">MSSEPRYSDNFAEWLETDGLGGFASGTVNGIRTRRYHALLLTALTPPTDRVVLVNGFEAWVETPGGSYPISSQLYGPEIVHPTGRNRIHSFESEPWPRWVYLLEDGTQIEQEIFVVRGSATTVLRWRLLEGSKATLFFRPLISGRDFHNLHRENPNFNFEALTETARVSWQPYESLPRIFALHNGEYEHHPDWFRNFVYVAERDRGLDSQEDLGSPGTLRWDISKKSANLILTTDSKVSLTKAVSLRTRETKYRTAFESPLHRSADQFLVKRGEGQTIIAGYPWFTDWGRDTFISIRGLGLATGRFQETKQILLDWAGLISQGMLPNRFLDQPNQEPEYNSVDASLWYIVAVDELRTSCKKNSITIPKKEQQKFEEAIQAILTGYSKGTRFNIRADDDGLLAAGQPGAQLTWMDAKVGDWVITPRIGKPVEVQALWLNALKIGSKEDKQWKAMLKVGQTSFRERFWNEELGYLYDVVDVDHEKGKVDSSLRPNQIFAVGGLPLILLDKKEAAKVVQAVEADLWTPVGLRTLSPHDTHYRGHYRGGVAERDGAYHQGTVWPWLMGAFVEAWLRVGGKKKEIDKRFLQPLKDLTHCYGLGHLAEIADGDPPHKLNGCPFQAWSLGELLRIGK</sequence>
<dbReference type="KEGG" id="tsph:KIH39_22470"/>
<dbReference type="EMBL" id="CP074694">
    <property type="protein sequence ID" value="QVL31580.1"/>
    <property type="molecule type" value="Genomic_DNA"/>
</dbReference>
<dbReference type="InterPro" id="IPR010401">
    <property type="entry name" value="AGL/Gdb1"/>
</dbReference>
<dbReference type="InterPro" id="IPR032790">
    <property type="entry name" value="GDE_C"/>
</dbReference>
<evidence type="ECO:0000313" key="3">
    <source>
        <dbReference type="EMBL" id="QVL31580.1"/>
    </source>
</evidence>
<dbReference type="SUPFAM" id="SSF48208">
    <property type="entry name" value="Six-hairpin glycosidases"/>
    <property type="match status" value="1"/>
</dbReference>
<organism evidence="3 4">
    <name type="scientific">Telmatocola sphagniphila</name>
    <dbReference type="NCBI Taxonomy" id="1123043"/>
    <lineage>
        <taxon>Bacteria</taxon>
        <taxon>Pseudomonadati</taxon>
        <taxon>Planctomycetota</taxon>
        <taxon>Planctomycetia</taxon>
        <taxon>Gemmatales</taxon>
        <taxon>Gemmataceae</taxon>
    </lineage>
</organism>